<protein>
    <submittedName>
        <fullName evidence="3">Uncharacterized protein</fullName>
    </submittedName>
</protein>
<keyword evidence="2" id="KW-0812">Transmembrane</keyword>
<sequence>MNEWDDQRELEERMRELLAEDAYTIRPSPAPYPAIRRRGLAERRRRVTVTGAALAALAAVPVGAYAVNGGDGARGADTAAPNPSASASRAPAARPSSAPDGPARPATKGQLLDGITFEQAADGLKECLRAEGGPAGSVRDLGRAKDYRIVLALKSTGDSNRPGDGVNVVAVREKPAGFRVVCTLQDGAASGISVSSSDAGPPDAGPVMPDVNGGKLYQQSFPDKGHWKLPFRWGVIGTVEPSVAKVTVSYGDGSTTAALDGTWFVAAGMLNRQVTLAPHIKGYDRTGKLVYDSDTDSTYQRTLP</sequence>
<keyword evidence="2" id="KW-1133">Transmembrane helix</keyword>
<reference evidence="3" key="2">
    <citation type="submission" date="2020-09" db="EMBL/GenBank/DDBJ databases">
        <authorList>
            <person name="Sun Q."/>
            <person name="Ohkuma M."/>
        </authorList>
    </citation>
    <scope>NUCLEOTIDE SEQUENCE</scope>
    <source>
        <strain evidence="3">JCM 4386</strain>
    </source>
</reference>
<feature type="region of interest" description="Disordered" evidence="1">
    <location>
        <begin position="74"/>
        <end position="108"/>
    </location>
</feature>
<accession>A0A918FZP3</accession>
<dbReference type="RefSeq" id="WP_308435411.1">
    <property type="nucleotide sequence ID" value="NZ_BMTL01000021.1"/>
</dbReference>
<dbReference type="EMBL" id="BMTL01000021">
    <property type="protein sequence ID" value="GGS04188.1"/>
    <property type="molecule type" value="Genomic_DNA"/>
</dbReference>
<feature type="transmembrane region" description="Helical" evidence="2">
    <location>
        <begin position="47"/>
        <end position="67"/>
    </location>
</feature>
<feature type="compositionally biased region" description="Low complexity" evidence="1">
    <location>
        <begin position="75"/>
        <end position="106"/>
    </location>
</feature>
<dbReference type="AlphaFoldDB" id="A0A918FZP3"/>
<organism evidence="3 4">
    <name type="scientific">Streptomyces humidus</name>
    <dbReference type="NCBI Taxonomy" id="52259"/>
    <lineage>
        <taxon>Bacteria</taxon>
        <taxon>Bacillati</taxon>
        <taxon>Actinomycetota</taxon>
        <taxon>Actinomycetes</taxon>
        <taxon>Kitasatosporales</taxon>
        <taxon>Streptomycetaceae</taxon>
        <taxon>Streptomyces</taxon>
    </lineage>
</organism>
<evidence type="ECO:0000256" key="1">
    <source>
        <dbReference type="SAM" id="MobiDB-lite"/>
    </source>
</evidence>
<evidence type="ECO:0000313" key="4">
    <source>
        <dbReference type="Proteomes" id="UP000606194"/>
    </source>
</evidence>
<gene>
    <name evidence="3" type="ORF">GCM10010269_48850</name>
</gene>
<comment type="caution">
    <text evidence="3">The sequence shown here is derived from an EMBL/GenBank/DDBJ whole genome shotgun (WGS) entry which is preliminary data.</text>
</comment>
<keyword evidence="2" id="KW-0472">Membrane</keyword>
<proteinExistence type="predicted"/>
<evidence type="ECO:0000313" key="3">
    <source>
        <dbReference type="EMBL" id="GGS04188.1"/>
    </source>
</evidence>
<name>A0A918FZP3_9ACTN</name>
<evidence type="ECO:0000256" key="2">
    <source>
        <dbReference type="SAM" id="Phobius"/>
    </source>
</evidence>
<dbReference type="Proteomes" id="UP000606194">
    <property type="component" value="Unassembled WGS sequence"/>
</dbReference>
<reference evidence="3" key="1">
    <citation type="journal article" date="2014" name="Int. J. Syst. Evol. Microbiol.">
        <title>Complete genome sequence of Corynebacterium casei LMG S-19264T (=DSM 44701T), isolated from a smear-ripened cheese.</title>
        <authorList>
            <consortium name="US DOE Joint Genome Institute (JGI-PGF)"/>
            <person name="Walter F."/>
            <person name="Albersmeier A."/>
            <person name="Kalinowski J."/>
            <person name="Ruckert C."/>
        </authorList>
    </citation>
    <scope>NUCLEOTIDE SEQUENCE</scope>
    <source>
        <strain evidence="3">JCM 4386</strain>
    </source>
</reference>
<keyword evidence="4" id="KW-1185">Reference proteome</keyword>